<comment type="similarity">
    <text evidence="2">Belongs to the IucA/IucC family.</text>
</comment>
<dbReference type="Proteomes" id="UP001277761">
    <property type="component" value="Unassembled WGS sequence"/>
</dbReference>
<dbReference type="Gene3D" id="3.30.310.280">
    <property type="match status" value="1"/>
</dbReference>
<gene>
    <name evidence="6" type="ORF">SK069_03905</name>
</gene>
<dbReference type="InterPro" id="IPR007310">
    <property type="entry name" value="Aerobactin_biosyn_IucA/IucC_N"/>
</dbReference>
<reference evidence="6 7" key="1">
    <citation type="submission" date="2023-11" db="EMBL/GenBank/DDBJ databases">
        <authorList>
            <person name="Xu M."/>
            <person name="Jiang T."/>
        </authorList>
    </citation>
    <scope>NUCLEOTIDE SEQUENCE [LARGE SCALE GENOMIC DNA]</scope>
    <source>
        <strain evidence="6 7">SD</strain>
    </source>
</reference>
<proteinExistence type="inferred from homology"/>
<evidence type="ECO:0000256" key="1">
    <source>
        <dbReference type="ARBA" id="ARBA00004924"/>
    </source>
</evidence>
<dbReference type="Gene3D" id="1.10.510.40">
    <property type="match status" value="1"/>
</dbReference>
<evidence type="ECO:0000259" key="4">
    <source>
        <dbReference type="Pfam" id="PF04183"/>
    </source>
</evidence>
<feature type="region of interest" description="Disordered" evidence="3">
    <location>
        <begin position="80"/>
        <end position="99"/>
    </location>
</feature>
<comment type="pathway">
    <text evidence="1">Siderophore biosynthesis.</text>
</comment>
<accession>A0ABU4VG15</accession>
<dbReference type="Pfam" id="PF06276">
    <property type="entry name" value="FhuF"/>
    <property type="match status" value="1"/>
</dbReference>
<evidence type="ECO:0000313" key="6">
    <source>
        <dbReference type="EMBL" id="MDX8150728.1"/>
    </source>
</evidence>
<dbReference type="InterPro" id="IPR022770">
    <property type="entry name" value="IucA/IucC-like_C"/>
</dbReference>
<protein>
    <submittedName>
        <fullName evidence="6">IucA/IucC family protein</fullName>
    </submittedName>
</protein>
<dbReference type="InterPro" id="IPR037455">
    <property type="entry name" value="LucA/IucC-like"/>
</dbReference>
<dbReference type="EMBL" id="JAXAVX010000001">
    <property type="protein sequence ID" value="MDX8150728.1"/>
    <property type="molecule type" value="Genomic_DNA"/>
</dbReference>
<dbReference type="Gene3D" id="6.10.250.3370">
    <property type="match status" value="1"/>
</dbReference>
<organism evidence="6 7">
    <name type="scientific">Patulibacter brassicae</name>
    <dbReference type="NCBI Taxonomy" id="1705717"/>
    <lineage>
        <taxon>Bacteria</taxon>
        <taxon>Bacillati</taxon>
        <taxon>Actinomycetota</taxon>
        <taxon>Thermoleophilia</taxon>
        <taxon>Solirubrobacterales</taxon>
        <taxon>Patulibacteraceae</taxon>
        <taxon>Patulibacter</taxon>
    </lineage>
</organism>
<evidence type="ECO:0000256" key="2">
    <source>
        <dbReference type="ARBA" id="ARBA00007832"/>
    </source>
</evidence>
<evidence type="ECO:0000313" key="7">
    <source>
        <dbReference type="Proteomes" id="UP001277761"/>
    </source>
</evidence>
<dbReference type="Pfam" id="PF04183">
    <property type="entry name" value="IucA_IucC"/>
    <property type="match status" value="1"/>
</dbReference>
<evidence type="ECO:0000256" key="3">
    <source>
        <dbReference type="SAM" id="MobiDB-lite"/>
    </source>
</evidence>
<sequence length="632" mass="68275">MSRPTEPDAPVDERAAAAADPEAWRIAGSRLLARAIGELAYEGLVRPVPGAAPDAWSLALPAATYRFRATRDRFDGFVVDPGSVRREDDASADGPTRADDPALLLRDAAPELGLAGGALVDALRDLAATRAADVHLARRRPSAAALADLEHVALEAHGEGHPRMVLNKGRLGFGPSDLRRYAPEHAPDVRLAWIAAHPDLATHHGLDAGAFAAAQLDEEERERFAARLRQHAAGDPSDWAWLPVHPFHLERELLGLLAEELATGRVVVLGTGADRHRPLQSVRTLANVDRPDRHDVKLPLAIRNTLVWRGLSAEHSAQAPALSAWLARAIEADDLLAESGFVALAERAAVTLRPSLVRGIPELPYRYAETGGAVLRQPVHEILRPGERARSLAALTLVGRDGRALVTELVARSGLDAETWLARLLDALLPPLVRFLVRHGVAFCPHGENTVVVLDGRDVPVRVAVKDLAEDVNLVPERRPEHDDLPAAAAAVLLRWPVGELRHSLLSALVAGHFRTFAPLVADHLGVPERAFWALVAGTLQRCRDDGDRELAARFDELGLFAPRFERIQLNREQLSGDAFHERAERDEGFDLAEGTVPNPLADVDRDAAAVRVADLLGGAPSGRAALAGARR</sequence>
<name>A0ABU4VG15_9ACTN</name>
<keyword evidence="7" id="KW-1185">Reference proteome</keyword>
<feature type="domain" description="Aerobactin siderophore biosynthesis IucA/IucC-like C-terminal" evidence="5">
    <location>
        <begin position="419"/>
        <end position="578"/>
    </location>
</feature>
<comment type="caution">
    <text evidence="6">The sequence shown here is derived from an EMBL/GenBank/DDBJ whole genome shotgun (WGS) entry which is preliminary data.</text>
</comment>
<dbReference type="PANTHER" id="PTHR34384:SF6">
    <property type="entry name" value="STAPHYLOFERRIN B SYNTHASE"/>
    <property type="match status" value="1"/>
</dbReference>
<dbReference type="RefSeq" id="WP_319952872.1">
    <property type="nucleotide sequence ID" value="NZ_JAXAVX010000001.1"/>
</dbReference>
<dbReference type="PANTHER" id="PTHR34384">
    <property type="entry name" value="L-2,3-DIAMINOPROPANOATE--CITRATE LIGASE"/>
    <property type="match status" value="1"/>
</dbReference>
<feature type="domain" description="Aerobactin siderophore biosynthesis IucA/IucC N-terminal" evidence="4">
    <location>
        <begin position="153"/>
        <end position="396"/>
    </location>
</feature>
<evidence type="ECO:0000259" key="5">
    <source>
        <dbReference type="Pfam" id="PF06276"/>
    </source>
</evidence>